<dbReference type="Pfam" id="PF21982">
    <property type="entry name" value="RecX_HTH1"/>
    <property type="match status" value="1"/>
</dbReference>
<dbReference type="InterPro" id="IPR053926">
    <property type="entry name" value="RecX_HTH_1st"/>
</dbReference>
<dbReference type="RefSeq" id="WP_029567078.1">
    <property type="nucleotide sequence ID" value="NZ_JNVC02000019.1"/>
</dbReference>
<dbReference type="PANTHER" id="PTHR33602">
    <property type="entry name" value="REGULATORY PROTEIN RECX FAMILY PROTEIN"/>
    <property type="match status" value="1"/>
</dbReference>
<dbReference type="InterPro" id="IPR053924">
    <property type="entry name" value="RecX_HTH_2nd"/>
</dbReference>
<dbReference type="HAMAP" id="MF_01114">
    <property type="entry name" value="RecX"/>
    <property type="match status" value="1"/>
</dbReference>
<comment type="subcellular location">
    <subcellularLocation>
        <location evidence="1 5">Cytoplasm</location>
    </subcellularLocation>
</comment>
<accession>A0A084GJK5</accession>
<evidence type="ECO:0000256" key="3">
    <source>
        <dbReference type="ARBA" id="ARBA00018111"/>
    </source>
</evidence>
<sequence>MPTISKITTQKSSEERFNVFLNDGKGEKFAFSVDQNVLLKFGLKKGLELDEMEILEIQYGDSVKKAFNKAIEFLGFRMRSEKETADMLLKKEYPESVVTEVIHQLRHYKYVNDSEFADAFVRTHWKTGGKGPGVIKRELSLKGIDKATAEKALEQYTKEDQIEQAMVHAEKTVRKEAKSSTVQTKQKIEQTLLRKGFNFDVISIVTEEMTYENNEDEEYQSLVKQAEKLQRKYAKEKPSAYRLKMKQALYRKGFQIDMIERFLNEEEEQD</sequence>
<dbReference type="InterPro" id="IPR053925">
    <property type="entry name" value="RecX_HTH_3rd"/>
</dbReference>
<feature type="domain" description="RecX second three-helical" evidence="6">
    <location>
        <begin position="112"/>
        <end position="153"/>
    </location>
</feature>
<comment type="caution">
    <text evidence="9">The sequence shown here is derived from an EMBL/GenBank/DDBJ whole genome shotgun (WGS) entry which is preliminary data.</text>
</comment>
<protein>
    <recommendedName>
        <fullName evidence="3 5">Regulatory protein RecX</fullName>
    </recommendedName>
</protein>
<evidence type="ECO:0000256" key="1">
    <source>
        <dbReference type="ARBA" id="ARBA00004496"/>
    </source>
</evidence>
<proteinExistence type="inferred from homology"/>
<evidence type="ECO:0000259" key="8">
    <source>
        <dbReference type="Pfam" id="PF21982"/>
    </source>
</evidence>
<name>A0A084GJK5_METID</name>
<dbReference type="Pfam" id="PF21981">
    <property type="entry name" value="RecX_HTH3"/>
    <property type="match status" value="2"/>
</dbReference>
<comment type="similarity">
    <text evidence="2 5">Belongs to the RecX family.</text>
</comment>
<evidence type="ECO:0000313" key="9">
    <source>
        <dbReference type="EMBL" id="KEZ47517.1"/>
    </source>
</evidence>
<comment type="function">
    <text evidence="5">Modulates RecA activity.</text>
</comment>
<dbReference type="InterPro" id="IPR036388">
    <property type="entry name" value="WH-like_DNA-bd_sf"/>
</dbReference>
<evidence type="ECO:0000256" key="2">
    <source>
        <dbReference type="ARBA" id="ARBA00009695"/>
    </source>
</evidence>
<dbReference type="EMBL" id="JNVC02000019">
    <property type="protein sequence ID" value="KEZ47517.1"/>
    <property type="molecule type" value="Genomic_DNA"/>
</dbReference>
<dbReference type="Proteomes" id="UP000028549">
    <property type="component" value="Unassembled WGS sequence"/>
</dbReference>
<dbReference type="PANTHER" id="PTHR33602:SF1">
    <property type="entry name" value="REGULATORY PROTEIN RECX FAMILY PROTEIN"/>
    <property type="match status" value="1"/>
</dbReference>
<reference evidence="9 10" key="1">
    <citation type="journal article" date="2005" name="Int. J. Syst. Evol. Microbiol.">
        <title>Bacillus cibi sp. nov., isolated from jeotgal, a traditional Korean fermented seafood.</title>
        <authorList>
            <person name="Yoon J.H."/>
            <person name="Lee C.H."/>
            <person name="Oh T.K."/>
        </authorList>
    </citation>
    <scope>NUCLEOTIDE SEQUENCE [LARGE SCALE GENOMIC DNA]</scope>
    <source>
        <strain evidence="9 10">DSM 16189</strain>
    </source>
</reference>
<gene>
    <name evidence="5" type="primary">recX</name>
    <name evidence="9" type="ORF">GS18_0219170</name>
</gene>
<feature type="domain" description="RecX first three-helical" evidence="8">
    <location>
        <begin position="66"/>
        <end position="105"/>
    </location>
</feature>
<dbReference type="InterPro" id="IPR003783">
    <property type="entry name" value="Regulatory_RecX"/>
</dbReference>
<dbReference type="GO" id="GO:0006282">
    <property type="term" value="P:regulation of DNA repair"/>
    <property type="evidence" value="ECO:0007669"/>
    <property type="project" value="UniProtKB-UniRule"/>
</dbReference>
<feature type="domain" description="RecX third three-helical" evidence="7">
    <location>
        <begin position="159"/>
        <end position="203"/>
    </location>
</feature>
<evidence type="ECO:0000256" key="5">
    <source>
        <dbReference type="HAMAP-Rule" id="MF_01114"/>
    </source>
</evidence>
<feature type="domain" description="RecX third three-helical" evidence="7">
    <location>
        <begin position="216"/>
        <end position="263"/>
    </location>
</feature>
<dbReference type="OrthoDB" id="5421057at2"/>
<dbReference type="AlphaFoldDB" id="A0A084GJK5"/>
<dbReference type="NCBIfam" id="NF010733">
    <property type="entry name" value="PRK14135.1"/>
    <property type="match status" value="1"/>
</dbReference>
<evidence type="ECO:0000259" key="7">
    <source>
        <dbReference type="Pfam" id="PF21981"/>
    </source>
</evidence>
<evidence type="ECO:0000259" key="6">
    <source>
        <dbReference type="Pfam" id="PF02631"/>
    </source>
</evidence>
<dbReference type="GO" id="GO:0005737">
    <property type="term" value="C:cytoplasm"/>
    <property type="evidence" value="ECO:0007669"/>
    <property type="project" value="UniProtKB-SubCell"/>
</dbReference>
<dbReference type="STRING" id="246786.GS18_0219170"/>
<dbReference type="Pfam" id="PF02631">
    <property type="entry name" value="RecX_HTH2"/>
    <property type="match status" value="1"/>
</dbReference>
<evidence type="ECO:0000313" key="10">
    <source>
        <dbReference type="Proteomes" id="UP000028549"/>
    </source>
</evidence>
<keyword evidence="4 5" id="KW-0963">Cytoplasm</keyword>
<dbReference type="Gene3D" id="1.10.10.10">
    <property type="entry name" value="Winged helix-like DNA-binding domain superfamily/Winged helix DNA-binding domain"/>
    <property type="match status" value="4"/>
</dbReference>
<keyword evidence="10" id="KW-1185">Reference proteome</keyword>
<evidence type="ECO:0000256" key="4">
    <source>
        <dbReference type="ARBA" id="ARBA00022490"/>
    </source>
</evidence>
<organism evidence="9 10">
    <name type="scientific">Metabacillus indicus</name>
    <name type="common">Bacillus indicus</name>
    <dbReference type="NCBI Taxonomy" id="246786"/>
    <lineage>
        <taxon>Bacteria</taxon>
        <taxon>Bacillati</taxon>
        <taxon>Bacillota</taxon>
        <taxon>Bacilli</taxon>
        <taxon>Bacillales</taxon>
        <taxon>Bacillaceae</taxon>
        <taxon>Metabacillus</taxon>
    </lineage>
</organism>